<name>A0A9N9ARB1_9GLOM</name>
<dbReference type="Proteomes" id="UP000789831">
    <property type="component" value="Unassembled WGS sequence"/>
</dbReference>
<organism evidence="5 6">
    <name type="scientific">Ambispora gerdemannii</name>
    <dbReference type="NCBI Taxonomy" id="144530"/>
    <lineage>
        <taxon>Eukaryota</taxon>
        <taxon>Fungi</taxon>
        <taxon>Fungi incertae sedis</taxon>
        <taxon>Mucoromycota</taxon>
        <taxon>Glomeromycotina</taxon>
        <taxon>Glomeromycetes</taxon>
        <taxon>Archaeosporales</taxon>
        <taxon>Ambisporaceae</taxon>
        <taxon>Ambispora</taxon>
    </lineage>
</organism>
<feature type="compositionally biased region" description="Low complexity" evidence="3">
    <location>
        <begin position="270"/>
        <end position="279"/>
    </location>
</feature>
<comment type="caution">
    <text evidence="5">The sequence shown here is derived from an EMBL/GenBank/DDBJ whole genome shotgun (WGS) entry which is preliminary data.</text>
</comment>
<feature type="region of interest" description="Disordered" evidence="3">
    <location>
        <begin position="1"/>
        <end position="89"/>
    </location>
</feature>
<dbReference type="PANTHER" id="PTHR23236:SF11">
    <property type="entry name" value="EUKARYOTIC TRANSLATION INITIATION FACTOR 4H"/>
    <property type="match status" value="1"/>
</dbReference>
<dbReference type="OrthoDB" id="48651at2759"/>
<evidence type="ECO:0000313" key="6">
    <source>
        <dbReference type="Proteomes" id="UP000789831"/>
    </source>
</evidence>
<dbReference type="SUPFAM" id="SSF54928">
    <property type="entry name" value="RNA-binding domain, RBD"/>
    <property type="match status" value="1"/>
</dbReference>
<keyword evidence="1 2" id="KW-0694">RNA-binding</keyword>
<dbReference type="Pfam" id="PF00076">
    <property type="entry name" value="RRM_1"/>
    <property type="match status" value="1"/>
</dbReference>
<evidence type="ECO:0000256" key="2">
    <source>
        <dbReference type="PROSITE-ProRule" id="PRU00176"/>
    </source>
</evidence>
<evidence type="ECO:0000313" key="5">
    <source>
        <dbReference type="EMBL" id="CAG8538078.1"/>
    </source>
</evidence>
<proteinExistence type="predicted"/>
<feature type="compositionally biased region" description="Basic and acidic residues" evidence="3">
    <location>
        <begin position="280"/>
        <end position="290"/>
    </location>
</feature>
<dbReference type="SMART" id="SM00360">
    <property type="entry name" value="RRM"/>
    <property type="match status" value="1"/>
</dbReference>
<feature type="compositionally biased region" description="Low complexity" evidence="3">
    <location>
        <begin position="312"/>
        <end position="324"/>
    </location>
</feature>
<sequence length="423" mass="48059">MSLTDFLADQSTGSWADEMEDLPSAPAAAYSGEHEGGHGGGFGDRSRGGFSRSYSRDSRYEGRDSPRDSRFSGRTERIPQPLPTSPPFTAHLGNLPFDLTENDVEDFFQDSKIANIRILRDRDDKPKGFGYVEFEDLVSLKKALDLTGQPLRNRPIRISVAEPPREHPQEDRTAGEWRRAPRELSSPSPRSDRFGSDKYGHREERWGARNEPREPRESRERNIRNDDRSPRGERVEISPRGDLSERGGFRDRGERSTERTDRSRSDTEWRGGAFSSRSSSFRDRRSEERFAPANISPPSSPHRKKLDLKPRTTTPSTVSETTTTLPAQPPQSPENHSVSASRTNKPNPFGEAKPIDTNESLRRIEERRKQKEREREEKAKELAEKAKELAEKEIAEKEIPAKDKDEEDSEPKKIIVAKENGDA</sequence>
<dbReference type="AlphaFoldDB" id="A0A9N9ARB1"/>
<feature type="compositionally biased region" description="Polar residues" evidence="3">
    <location>
        <begin position="333"/>
        <end position="346"/>
    </location>
</feature>
<dbReference type="InterPro" id="IPR012677">
    <property type="entry name" value="Nucleotide-bd_a/b_plait_sf"/>
</dbReference>
<dbReference type="InterPro" id="IPR035979">
    <property type="entry name" value="RBD_domain_sf"/>
</dbReference>
<evidence type="ECO:0000259" key="4">
    <source>
        <dbReference type="PROSITE" id="PS50102"/>
    </source>
</evidence>
<feature type="region of interest" description="Disordered" evidence="3">
    <location>
        <begin position="155"/>
        <end position="423"/>
    </location>
</feature>
<dbReference type="EMBL" id="CAJVPL010000890">
    <property type="protein sequence ID" value="CAG8538078.1"/>
    <property type="molecule type" value="Genomic_DNA"/>
</dbReference>
<dbReference type="InterPro" id="IPR000504">
    <property type="entry name" value="RRM_dom"/>
</dbReference>
<feature type="compositionally biased region" description="Polar residues" evidence="3">
    <location>
        <begin position="1"/>
        <end position="14"/>
    </location>
</feature>
<feature type="compositionally biased region" description="Basic and acidic residues" evidence="3">
    <location>
        <begin position="353"/>
        <end position="404"/>
    </location>
</feature>
<accession>A0A9N9ARB1</accession>
<dbReference type="Gene3D" id="3.30.70.330">
    <property type="match status" value="1"/>
</dbReference>
<gene>
    <name evidence="5" type="ORF">AGERDE_LOCUS6047</name>
</gene>
<feature type="compositionally biased region" description="Basic and acidic residues" evidence="3">
    <location>
        <begin position="54"/>
        <end position="77"/>
    </location>
</feature>
<reference evidence="5" key="1">
    <citation type="submission" date="2021-06" db="EMBL/GenBank/DDBJ databases">
        <authorList>
            <person name="Kallberg Y."/>
            <person name="Tangrot J."/>
            <person name="Rosling A."/>
        </authorList>
    </citation>
    <scope>NUCLEOTIDE SEQUENCE</scope>
    <source>
        <strain evidence="5">MT106</strain>
    </source>
</reference>
<feature type="compositionally biased region" description="Basic and acidic residues" evidence="3">
    <location>
        <begin position="163"/>
        <end position="182"/>
    </location>
</feature>
<evidence type="ECO:0000256" key="3">
    <source>
        <dbReference type="SAM" id="MobiDB-lite"/>
    </source>
</evidence>
<feature type="compositionally biased region" description="Basic and acidic residues" evidence="3">
    <location>
        <begin position="190"/>
        <end position="269"/>
    </location>
</feature>
<dbReference type="PANTHER" id="PTHR23236">
    <property type="entry name" value="EUKARYOTIC TRANSLATION INITIATION FACTOR 4B/4H"/>
    <property type="match status" value="1"/>
</dbReference>
<dbReference type="GO" id="GO:0003723">
    <property type="term" value="F:RNA binding"/>
    <property type="evidence" value="ECO:0007669"/>
    <property type="project" value="UniProtKB-UniRule"/>
</dbReference>
<evidence type="ECO:0000256" key="1">
    <source>
        <dbReference type="ARBA" id="ARBA00022884"/>
    </source>
</evidence>
<feature type="domain" description="RRM" evidence="4">
    <location>
        <begin position="88"/>
        <end position="163"/>
    </location>
</feature>
<keyword evidence="6" id="KW-1185">Reference proteome</keyword>
<dbReference type="PROSITE" id="PS50102">
    <property type="entry name" value="RRM"/>
    <property type="match status" value="1"/>
</dbReference>
<dbReference type="GO" id="GO:0005730">
    <property type="term" value="C:nucleolus"/>
    <property type="evidence" value="ECO:0007669"/>
    <property type="project" value="TreeGrafter"/>
</dbReference>
<protein>
    <submittedName>
        <fullName evidence="5">11857_t:CDS:1</fullName>
    </submittedName>
</protein>